<sequence length="427" mass="44869">MNSPETVVPADEMTIEAHDALFLLTELVRTGKAQTRSDLGKLSGLGRSIVSQRVEEAIELGLLEEAEFGVSSGGRVPRNLRFKYELGTFVIVEFGARNLGVAITDLSGRILESNHEDWDISAGPEKSLNRAIALAKEMKKSAKLPSSWAVIVGVPGPVEFESGKPVAPPIMPGWNGFDIKAFMTDAFGSPCWVDNDVNLMALGEMAVLRTADQTGSNDNLLFIKVGSGIGAGIVSGGKVHRGANGSAGDIGHVAVPDGNKIVCRCGQIGCLEAVAGGWALARDGEVAAKSGGSEFLSQRLKKKGFLAPADISEGATSGDAYCIEAVAQSGRTVGETLATLVNFFNPGILVVGGSIAATGDLFLAAVRQTVYRRSLPLATRDLRIVSANPNHEEALIGGAALAQTEVFSRTHMNKWITTSSPRSLIAN</sequence>
<organism evidence="2">
    <name type="scientific">freshwater metagenome</name>
    <dbReference type="NCBI Taxonomy" id="449393"/>
    <lineage>
        <taxon>unclassified sequences</taxon>
        <taxon>metagenomes</taxon>
        <taxon>ecological metagenomes</taxon>
    </lineage>
</organism>
<accession>A0A6J6IL29</accession>
<dbReference type="SUPFAM" id="SSF46785">
    <property type="entry name" value="Winged helix' DNA-binding domain"/>
    <property type="match status" value="1"/>
</dbReference>
<proteinExistence type="inferred from homology"/>
<gene>
    <name evidence="2" type="ORF">UFOPK1909_00839</name>
</gene>
<dbReference type="AlphaFoldDB" id="A0A6J6IL29"/>
<comment type="similarity">
    <text evidence="1">Belongs to the ROK (NagC/XylR) family.</text>
</comment>
<dbReference type="InterPro" id="IPR000600">
    <property type="entry name" value="ROK"/>
</dbReference>
<dbReference type="Pfam" id="PF00480">
    <property type="entry name" value="ROK"/>
    <property type="match status" value="1"/>
</dbReference>
<protein>
    <submittedName>
        <fullName evidence="2">Unannotated protein</fullName>
    </submittedName>
</protein>
<dbReference type="Gene3D" id="1.10.10.10">
    <property type="entry name" value="Winged helix-like DNA-binding domain superfamily/Winged helix DNA-binding domain"/>
    <property type="match status" value="1"/>
</dbReference>
<evidence type="ECO:0000256" key="1">
    <source>
        <dbReference type="ARBA" id="ARBA00006479"/>
    </source>
</evidence>
<dbReference type="InterPro" id="IPR036388">
    <property type="entry name" value="WH-like_DNA-bd_sf"/>
</dbReference>
<name>A0A6J6IL29_9ZZZZ</name>
<dbReference type="InterPro" id="IPR043129">
    <property type="entry name" value="ATPase_NBD"/>
</dbReference>
<dbReference type="InterPro" id="IPR036390">
    <property type="entry name" value="WH_DNA-bd_sf"/>
</dbReference>
<dbReference type="EMBL" id="CAEZVD010000098">
    <property type="protein sequence ID" value="CAB4625262.1"/>
    <property type="molecule type" value="Genomic_DNA"/>
</dbReference>
<reference evidence="2" key="1">
    <citation type="submission" date="2020-05" db="EMBL/GenBank/DDBJ databases">
        <authorList>
            <person name="Chiriac C."/>
            <person name="Salcher M."/>
            <person name="Ghai R."/>
            <person name="Kavagutti S V."/>
        </authorList>
    </citation>
    <scope>NUCLEOTIDE SEQUENCE</scope>
</reference>
<dbReference type="PANTHER" id="PTHR18964">
    <property type="entry name" value="ROK (REPRESSOR, ORF, KINASE) FAMILY"/>
    <property type="match status" value="1"/>
</dbReference>
<evidence type="ECO:0000313" key="2">
    <source>
        <dbReference type="EMBL" id="CAB4625262.1"/>
    </source>
</evidence>
<dbReference type="SUPFAM" id="SSF53067">
    <property type="entry name" value="Actin-like ATPase domain"/>
    <property type="match status" value="1"/>
</dbReference>
<dbReference type="Gene3D" id="3.30.420.40">
    <property type="match status" value="2"/>
</dbReference>
<dbReference type="PROSITE" id="PS01125">
    <property type="entry name" value="ROK"/>
    <property type="match status" value="1"/>
</dbReference>
<dbReference type="PANTHER" id="PTHR18964:SF173">
    <property type="entry name" value="GLUCOKINASE"/>
    <property type="match status" value="1"/>
</dbReference>
<dbReference type="InterPro" id="IPR049874">
    <property type="entry name" value="ROK_cs"/>
</dbReference>